<keyword evidence="2" id="KW-1185">Reference proteome</keyword>
<name>A0ABM8HNL6_9BACT</name>
<reference evidence="1 2" key="1">
    <citation type="journal article" date="2016" name="C (Basel)">
        <title>Selective Growth of and Electricity Production by Marine Exoelectrogenic Bacteria in Self-Aggregated Hydrogel of Microbially Reduced Graphene Oxide.</title>
        <authorList>
            <person name="Yoshida N."/>
            <person name="Goto Y."/>
            <person name="Miyata Y."/>
        </authorList>
    </citation>
    <scope>NUCLEOTIDE SEQUENCE [LARGE SCALE GENOMIC DNA]</scope>
    <source>
        <strain evidence="1 2">NIT-T3</strain>
    </source>
</reference>
<proteinExistence type="predicted"/>
<evidence type="ECO:0000313" key="2">
    <source>
        <dbReference type="Proteomes" id="UP001319827"/>
    </source>
</evidence>
<protein>
    <submittedName>
        <fullName evidence="1">Uncharacterized protein</fullName>
    </submittedName>
</protein>
<organism evidence="1 2">
    <name type="scientific">Desulfuromonas versatilis</name>
    <dbReference type="NCBI Taxonomy" id="2802975"/>
    <lineage>
        <taxon>Bacteria</taxon>
        <taxon>Pseudomonadati</taxon>
        <taxon>Thermodesulfobacteriota</taxon>
        <taxon>Desulfuromonadia</taxon>
        <taxon>Desulfuromonadales</taxon>
        <taxon>Desulfuromonadaceae</taxon>
        <taxon>Desulfuromonas</taxon>
    </lineage>
</organism>
<reference evidence="1 2" key="2">
    <citation type="journal article" date="2021" name="Int. J. Syst. Evol. Microbiol.">
        <title>Isolation and Polyphasic Characterization of Desulfuromonas versatilis sp. Nov., an Electrogenic Bacteria Capable of Versatile Metabolism Isolated from a Graphene Oxide-Reducing Enrichment Culture.</title>
        <authorList>
            <person name="Xie L."/>
            <person name="Yoshida N."/>
            <person name="Ishii S."/>
            <person name="Meng L."/>
        </authorList>
    </citation>
    <scope>NUCLEOTIDE SEQUENCE [LARGE SCALE GENOMIC DNA]</scope>
    <source>
        <strain evidence="1 2">NIT-T3</strain>
    </source>
</reference>
<evidence type="ECO:0000313" key="1">
    <source>
        <dbReference type="EMBL" id="BCR03140.1"/>
    </source>
</evidence>
<gene>
    <name evidence="1" type="ORF">DESUT3_02090</name>
</gene>
<dbReference type="EMBL" id="AP024355">
    <property type="protein sequence ID" value="BCR03140.1"/>
    <property type="molecule type" value="Genomic_DNA"/>
</dbReference>
<sequence length="114" mass="12932">MDPKDLLAIWTAPDHSKLTPRQISLRLPIQVAAKINALCDMYPRKTKTEIIGDLLATALDQLEQSLPSKEGRLMGHDPDTDEPVYEDLGARGVFFDRTQFYLKQYEDEIADKKG</sequence>
<dbReference type="Proteomes" id="UP001319827">
    <property type="component" value="Chromosome"/>
</dbReference>
<accession>A0ABM8HNL6</accession>